<comment type="caution">
    <text evidence="3">The sequence shown here is derived from an EMBL/GenBank/DDBJ whole genome shotgun (WGS) entry which is preliminary data.</text>
</comment>
<dbReference type="CDD" id="cd00085">
    <property type="entry name" value="HNHc"/>
    <property type="match status" value="1"/>
</dbReference>
<evidence type="ECO:0000259" key="2">
    <source>
        <dbReference type="SMART" id="SM00507"/>
    </source>
</evidence>
<keyword evidence="4" id="KW-1185">Reference proteome</keyword>
<name>A0A9E5ML30_9MICO</name>
<evidence type="ECO:0000313" key="4">
    <source>
        <dbReference type="Proteomes" id="UP000818266"/>
    </source>
</evidence>
<feature type="domain" description="HNH nuclease" evidence="2">
    <location>
        <begin position="342"/>
        <end position="394"/>
    </location>
</feature>
<gene>
    <name evidence="3" type="ORF">FK219_009175</name>
</gene>
<evidence type="ECO:0000313" key="3">
    <source>
        <dbReference type="EMBL" id="NHF63406.1"/>
    </source>
</evidence>
<reference evidence="3 4" key="1">
    <citation type="submission" date="2019-06" db="EMBL/GenBank/DDBJ databases">
        <authorList>
            <person name="De-Chao Zhang Q."/>
        </authorList>
    </citation>
    <scope>NUCLEOTIDE SEQUENCE [LARGE SCALE GENOMIC DNA]</scope>
    <source>
        <strain evidence="3 4">KN1116</strain>
    </source>
</reference>
<comment type="similarity">
    <text evidence="1">Belongs to the Rv1128c/1148c/1588c/1702c/1945/3466 family.</text>
</comment>
<dbReference type="Gene3D" id="1.10.30.50">
    <property type="match status" value="1"/>
</dbReference>
<dbReference type="Proteomes" id="UP000818266">
    <property type="component" value="Unassembled WGS sequence"/>
</dbReference>
<dbReference type="EMBL" id="VIKT02000014">
    <property type="protein sequence ID" value="NHF63406.1"/>
    <property type="molecule type" value="Genomic_DNA"/>
</dbReference>
<dbReference type="InterPro" id="IPR003870">
    <property type="entry name" value="DUF222"/>
</dbReference>
<accession>A0A9E5ML30</accession>
<dbReference type="OrthoDB" id="3261064at2"/>
<dbReference type="GO" id="GO:0008270">
    <property type="term" value="F:zinc ion binding"/>
    <property type="evidence" value="ECO:0007669"/>
    <property type="project" value="InterPro"/>
</dbReference>
<proteinExistence type="inferred from homology"/>
<dbReference type="GO" id="GO:0004519">
    <property type="term" value="F:endonuclease activity"/>
    <property type="evidence" value="ECO:0007669"/>
    <property type="project" value="InterPro"/>
</dbReference>
<sequence>MTMTVDERNASDSRLDALLDELIELEVREARIAERRAALVADVSAVISHVEGAGASSTGAAGWSPEVVARRTTAAELAAALRVSERTATTLLEQARTLRADLPATRQALADGRITYRHASILIDQAWSLPAEVRAEFEAAALTAAESRTPERFRQRARVIRERVHPDSIEMRRTAAVESRHVAVEPARDGMAWLTAYLPAEQAQSIYARLTHIARSLETGEGLAAHDAEPAASRGVSDGRTLAQRRADAFADLLIDGVVAETALGQGIRAQILVTVPVLSLLDRSGSTPSDAPAELEGYGPIDDETARRLAAHAPSFTRLLTHPETGAVLSVGRDRYTVPADLKLWLRVRDGTCRFPGCGRGASTSDLDHTIDWQHGGRSDHDNLAHLCPAHHRLKHHTRWAVRHSSDGVLQWRAPSGREYATRPERDLRVPA</sequence>
<dbReference type="Pfam" id="PF02720">
    <property type="entry name" value="DUF222"/>
    <property type="match status" value="1"/>
</dbReference>
<evidence type="ECO:0000256" key="1">
    <source>
        <dbReference type="ARBA" id="ARBA00023450"/>
    </source>
</evidence>
<dbReference type="AlphaFoldDB" id="A0A9E5ML30"/>
<dbReference type="Pfam" id="PF01844">
    <property type="entry name" value="HNH"/>
    <property type="match status" value="1"/>
</dbReference>
<dbReference type="GO" id="GO:0003676">
    <property type="term" value="F:nucleic acid binding"/>
    <property type="evidence" value="ECO:0007669"/>
    <property type="project" value="InterPro"/>
</dbReference>
<dbReference type="InterPro" id="IPR002711">
    <property type="entry name" value="HNH"/>
</dbReference>
<protein>
    <submittedName>
        <fullName evidence="3">DUF222 domain-containing protein</fullName>
    </submittedName>
</protein>
<dbReference type="InterPro" id="IPR003615">
    <property type="entry name" value="HNH_nuc"/>
</dbReference>
<reference evidence="3 4" key="2">
    <citation type="submission" date="2020-03" db="EMBL/GenBank/DDBJ databases">
        <title>Chryseoglobus sp. isolated from a deep-sea seamount.</title>
        <authorList>
            <person name="Zhang D.-C."/>
        </authorList>
    </citation>
    <scope>NUCLEOTIDE SEQUENCE [LARGE SCALE GENOMIC DNA]</scope>
    <source>
        <strain evidence="3 4">KN1116</strain>
    </source>
</reference>
<organism evidence="3 4">
    <name type="scientific">Microcella pacifica</name>
    <dbReference type="NCBI Taxonomy" id="2591847"/>
    <lineage>
        <taxon>Bacteria</taxon>
        <taxon>Bacillati</taxon>
        <taxon>Actinomycetota</taxon>
        <taxon>Actinomycetes</taxon>
        <taxon>Micrococcales</taxon>
        <taxon>Microbacteriaceae</taxon>
        <taxon>Microcella</taxon>
    </lineage>
</organism>
<dbReference type="SMART" id="SM00507">
    <property type="entry name" value="HNHc"/>
    <property type="match status" value="1"/>
</dbReference>
<dbReference type="RefSeq" id="WP_152583810.1">
    <property type="nucleotide sequence ID" value="NZ_VIKT02000014.1"/>
</dbReference>